<evidence type="ECO:0000256" key="6">
    <source>
        <dbReference type="SAM" id="MobiDB-lite"/>
    </source>
</evidence>
<feature type="chain" id="PRO_5009312164" evidence="7">
    <location>
        <begin position="23"/>
        <end position="609"/>
    </location>
</feature>
<dbReference type="FunFam" id="2.10.110.10:FF:000005">
    <property type="entry name" value="Testin isoform 1"/>
    <property type="match status" value="1"/>
</dbReference>
<feature type="signal peptide" evidence="7">
    <location>
        <begin position="1"/>
        <end position="22"/>
    </location>
</feature>
<dbReference type="SUPFAM" id="SSF57716">
    <property type="entry name" value="Glucocorticoid receptor-like (DNA-binding domain)"/>
    <property type="match status" value="2"/>
</dbReference>
<dbReference type="Proteomes" id="UP000095287">
    <property type="component" value="Unplaced"/>
</dbReference>
<evidence type="ECO:0000256" key="7">
    <source>
        <dbReference type="SAM" id="SignalP"/>
    </source>
</evidence>
<evidence type="ECO:0000256" key="1">
    <source>
        <dbReference type="ARBA" id="ARBA00022723"/>
    </source>
</evidence>
<dbReference type="PANTHER" id="PTHR24211:SF20">
    <property type="entry name" value="PROTEIN ESPINAS-RELATED"/>
    <property type="match status" value="1"/>
</dbReference>
<evidence type="ECO:0000256" key="5">
    <source>
        <dbReference type="PROSITE-ProRule" id="PRU00125"/>
    </source>
</evidence>
<feature type="domain" description="LIM zinc-binding" evidence="8">
    <location>
        <begin position="261"/>
        <end position="321"/>
    </location>
</feature>
<keyword evidence="2" id="KW-0677">Repeat</keyword>
<dbReference type="AlphaFoldDB" id="A0A1I7YEX6"/>
<dbReference type="Pfam" id="PF00412">
    <property type="entry name" value="LIM"/>
    <property type="match status" value="3"/>
</dbReference>
<dbReference type="GO" id="GO:0008270">
    <property type="term" value="F:zinc ion binding"/>
    <property type="evidence" value="ECO:0007669"/>
    <property type="project" value="InterPro"/>
</dbReference>
<evidence type="ECO:0000313" key="11">
    <source>
        <dbReference type="WBParaSite" id="L893_g157.t1"/>
    </source>
</evidence>
<dbReference type="SMART" id="SM00132">
    <property type="entry name" value="LIM"/>
    <property type="match status" value="3"/>
</dbReference>
<dbReference type="InterPro" id="IPR001781">
    <property type="entry name" value="Znf_LIM"/>
</dbReference>
<dbReference type="CDD" id="cd09340">
    <property type="entry name" value="LIM1_Testin_like"/>
    <property type="match status" value="1"/>
</dbReference>
<dbReference type="Gene3D" id="2.10.110.10">
    <property type="entry name" value="Cysteine Rich Protein"/>
    <property type="match status" value="3"/>
</dbReference>
<keyword evidence="10" id="KW-1185">Reference proteome</keyword>
<dbReference type="Pfam" id="PF06297">
    <property type="entry name" value="PET"/>
    <property type="match status" value="1"/>
</dbReference>
<keyword evidence="7" id="KW-0732">Signal</keyword>
<sequence>MESVLMMIVALLLLLMAICCHCAENVSVSANRFTLLLFGFSEALLRRHNLLLRLGIHLTAAATNRIRGTMLRNCMSPASRIRIAADVHRQSTSDDDSGCVLEEYAWIPMGLKPDMIHRYFACLPDHKVPYVNSVGEKWRNRQLANQLPPQDSDTRYCASLNKDESNELMRFEEARKTECLGRGVIKQLPYDGKTRHCHQCRELVAPNSIAVYAPDRFNDKYVWHPACFVCSECTELLVDLIYFRHNDAIFCGRHHAEQAKPRCARCDELIFSIECTEAEGRVWHMHHFICDRCECGLGGQKYIVKDGESLCIACYHDSSNLVCNTCRHQISPENPHITQSDVHWHAKDTCFCCSNCKKNLLGKKYTFTESRLFCYGSCNKPEKLRLRPTNQPPPSGKPSPSRSLREAPSPLPVLNRPRPRPPQRHPPPAPAPSSSPENVYETLEHVDVRRSCRNLPCSSSHESICYRDNRLRHCASEKGSEYWIPSSGSCASESGLHRARSHPRRIAPRDPQKKASMTDVKPQNYYSRMPPSPMTLRGEHYRCSSCSSSSDSEGDEPYFGPAVLNSLPKLEVVQNNRTVLEKNRCRRVPVIVKSRTAKSKKSSSNCIVS</sequence>
<feature type="compositionally biased region" description="Pro residues" evidence="6">
    <location>
        <begin position="424"/>
        <end position="433"/>
    </location>
</feature>
<feature type="compositionally biased region" description="Basic residues" evidence="6">
    <location>
        <begin position="497"/>
        <end position="506"/>
    </location>
</feature>
<feature type="domain" description="PET" evidence="9">
    <location>
        <begin position="85"/>
        <end position="193"/>
    </location>
</feature>
<dbReference type="PROSITE" id="PS50023">
    <property type="entry name" value="LIM_DOMAIN_2"/>
    <property type="match status" value="2"/>
</dbReference>
<evidence type="ECO:0000256" key="2">
    <source>
        <dbReference type="ARBA" id="ARBA00022737"/>
    </source>
</evidence>
<dbReference type="InterPro" id="IPR033723">
    <property type="entry name" value="PET_prickle"/>
</dbReference>
<evidence type="ECO:0000259" key="8">
    <source>
        <dbReference type="PROSITE" id="PS50023"/>
    </source>
</evidence>
<evidence type="ECO:0000256" key="3">
    <source>
        <dbReference type="ARBA" id="ARBA00022833"/>
    </source>
</evidence>
<organism evidence="10 11">
    <name type="scientific">Steinernema glaseri</name>
    <dbReference type="NCBI Taxonomy" id="37863"/>
    <lineage>
        <taxon>Eukaryota</taxon>
        <taxon>Metazoa</taxon>
        <taxon>Ecdysozoa</taxon>
        <taxon>Nematoda</taxon>
        <taxon>Chromadorea</taxon>
        <taxon>Rhabditida</taxon>
        <taxon>Tylenchina</taxon>
        <taxon>Panagrolaimomorpha</taxon>
        <taxon>Strongyloidoidea</taxon>
        <taxon>Steinernematidae</taxon>
        <taxon>Steinernema</taxon>
    </lineage>
</organism>
<dbReference type="InterPro" id="IPR047120">
    <property type="entry name" value="Pk/Esn/Tes"/>
</dbReference>
<dbReference type="CDD" id="cd09341">
    <property type="entry name" value="LIM2_Testin_like"/>
    <property type="match status" value="1"/>
</dbReference>
<feature type="region of interest" description="Disordered" evidence="6">
    <location>
        <begin position="494"/>
        <end position="527"/>
    </location>
</feature>
<dbReference type="PANTHER" id="PTHR24211">
    <property type="entry name" value="LIM DOMAIN-CONTAINING PROTEIN"/>
    <property type="match status" value="1"/>
</dbReference>
<evidence type="ECO:0000256" key="4">
    <source>
        <dbReference type="ARBA" id="ARBA00023038"/>
    </source>
</evidence>
<feature type="region of interest" description="Disordered" evidence="6">
    <location>
        <begin position="385"/>
        <end position="438"/>
    </location>
</feature>
<protein>
    <submittedName>
        <fullName evidence="11">Protein prickle</fullName>
    </submittedName>
</protein>
<keyword evidence="1 5" id="KW-0479">Metal-binding</keyword>
<proteinExistence type="predicted"/>
<dbReference type="PROSITE" id="PS00478">
    <property type="entry name" value="LIM_DOMAIN_1"/>
    <property type="match status" value="1"/>
</dbReference>
<feature type="domain" description="LIM zinc-binding" evidence="8">
    <location>
        <begin position="195"/>
        <end position="260"/>
    </location>
</feature>
<keyword evidence="3 5" id="KW-0862">Zinc</keyword>
<reference evidence="11" key="1">
    <citation type="submission" date="2016-11" db="UniProtKB">
        <authorList>
            <consortium name="WormBaseParasite"/>
        </authorList>
    </citation>
    <scope>IDENTIFICATION</scope>
</reference>
<accession>A0A1I7YEX6</accession>
<keyword evidence="4 5" id="KW-0440">LIM domain</keyword>
<name>A0A1I7YEX6_9BILA</name>
<dbReference type="WBParaSite" id="L893_g157.t1">
    <property type="protein sequence ID" value="L893_g157.t1"/>
    <property type="gene ID" value="L893_g157"/>
</dbReference>
<dbReference type="CDD" id="cd09827">
    <property type="entry name" value="PET_Prickle"/>
    <property type="match status" value="1"/>
</dbReference>
<evidence type="ECO:0000313" key="10">
    <source>
        <dbReference type="Proteomes" id="UP000095287"/>
    </source>
</evidence>
<dbReference type="PROSITE" id="PS51303">
    <property type="entry name" value="PET"/>
    <property type="match status" value="1"/>
</dbReference>
<dbReference type="InterPro" id="IPR010442">
    <property type="entry name" value="PET_domain"/>
</dbReference>
<evidence type="ECO:0000259" key="9">
    <source>
        <dbReference type="PROSITE" id="PS51303"/>
    </source>
</evidence>